<dbReference type="EMBL" id="LN725636">
    <property type="protein sequence ID" value="CEP11175.1"/>
    <property type="molecule type" value="Genomic_DNA"/>
</dbReference>
<keyword evidence="4" id="KW-1185">Reference proteome</keyword>
<feature type="chain" id="PRO_5002121193" evidence="2">
    <location>
        <begin position="23"/>
        <end position="149"/>
    </location>
</feature>
<evidence type="ECO:0000313" key="3">
    <source>
        <dbReference type="EMBL" id="CEP11175.1"/>
    </source>
</evidence>
<evidence type="ECO:0000256" key="1">
    <source>
        <dbReference type="SAM" id="MobiDB-lite"/>
    </source>
</evidence>
<evidence type="ECO:0000256" key="2">
    <source>
        <dbReference type="SAM" id="SignalP"/>
    </source>
</evidence>
<feature type="region of interest" description="Disordered" evidence="1">
    <location>
        <begin position="70"/>
        <end position="101"/>
    </location>
</feature>
<gene>
    <name evidence="3" type="primary">PARPA_04977.1 scaffold 15694</name>
</gene>
<dbReference type="OrthoDB" id="2438895at2759"/>
<protein>
    <submittedName>
        <fullName evidence="3">Uncharacterized protein</fullName>
    </submittedName>
</protein>
<sequence>MRFTTSTTLLILLLAIFNLALASKIMDSESIHDELTNYYLIRRADDNATASNSHHGSVSSSTKASAEIATITSSSKHGQSSNSTVPAATSTTSNKKKNASSFASPEILQTGTLFYVGVGVTTFLWITGKAIDVQTNRQERYAESLVHSI</sequence>
<reference evidence="3 4" key="1">
    <citation type="submission" date="2014-09" db="EMBL/GenBank/DDBJ databases">
        <authorList>
            <person name="Ellenberger Sabrina"/>
        </authorList>
    </citation>
    <scope>NUCLEOTIDE SEQUENCE [LARGE SCALE GENOMIC DNA]</scope>
    <source>
        <strain evidence="3 4">CBS 412.66</strain>
    </source>
</reference>
<feature type="compositionally biased region" description="Polar residues" evidence="1">
    <location>
        <begin position="77"/>
        <end position="86"/>
    </location>
</feature>
<name>A0A0B7N6T8_9FUNG</name>
<proteinExistence type="predicted"/>
<feature type="signal peptide" evidence="2">
    <location>
        <begin position="1"/>
        <end position="22"/>
    </location>
</feature>
<organism evidence="3 4">
    <name type="scientific">Parasitella parasitica</name>
    <dbReference type="NCBI Taxonomy" id="35722"/>
    <lineage>
        <taxon>Eukaryota</taxon>
        <taxon>Fungi</taxon>
        <taxon>Fungi incertae sedis</taxon>
        <taxon>Mucoromycota</taxon>
        <taxon>Mucoromycotina</taxon>
        <taxon>Mucoromycetes</taxon>
        <taxon>Mucorales</taxon>
        <taxon>Mucorineae</taxon>
        <taxon>Mucoraceae</taxon>
        <taxon>Parasitella</taxon>
    </lineage>
</organism>
<evidence type="ECO:0000313" key="4">
    <source>
        <dbReference type="Proteomes" id="UP000054107"/>
    </source>
</evidence>
<dbReference type="AlphaFoldDB" id="A0A0B7N6T8"/>
<keyword evidence="2" id="KW-0732">Signal</keyword>
<accession>A0A0B7N6T8</accession>
<dbReference type="Proteomes" id="UP000054107">
    <property type="component" value="Unassembled WGS sequence"/>
</dbReference>